<gene>
    <name evidence="2" type="ORF">M0R45_001999</name>
</gene>
<feature type="region of interest" description="Disordered" evidence="1">
    <location>
        <begin position="144"/>
        <end position="179"/>
    </location>
</feature>
<sequence length="179" mass="20229">MQINIHRTQSNLTKAASPIQITKYQNRNPPPPQTHGLITMNPWLPPTQSPQKQSNLHHHKTFTIATPAVPSAREIPSRYCQVFCNFASVKPAAQPCPRCLHQRRDPLRQVQASTLALPWCPVRRRCSFDPTAKPAFHLAPAIPQIPSRRKPKATQTRASPPHQFTAVAAHRRASLRRYP</sequence>
<dbReference type="EMBL" id="JBEDUW010000290">
    <property type="protein sequence ID" value="KAK9901727.1"/>
    <property type="molecule type" value="Genomic_DNA"/>
</dbReference>
<keyword evidence="3" id="KW-1185">Reference proteome</keyword>
<comment type="caution">
    <text evidence="2">The sequence shown here is derived from an EMBL/GenBank/DDBJ whole genome shotgun (WGS) entry which is preliminary data.</text>
</comment>
<name>A0AAW1VEJ1_RUBAR</name>
<evidence type="ECO:0000313" key="2">
    <source>
        <dbReference type="EMBL" id="KAK9901727.1"/>
    </source>
</evidence>
<evidence type="ECO:0000313" key="3">
    <source>
        <dbReference type="Proteomes" id="UP001457282"/>
    </source>
</evidence>
<protein>
    <submittedName>
        <fullName evidence="2">Uncharacterized protein</fullName>
    </submittedName>
</protein>
<feature type="region of interest" description="Disordered" evidence="1">
    <location>
        <begin position="24"/>
        <end position="57"/>
    </location>
</feature>
<dbReference type="AlphaFoldDB" id="A0AAW1VEJ1"/>
<dbReference type="Proteomes" id="UP001457282">
    <property type="component" value="Unassembled WGS sequence"/>
</dbReference>
<feature type="compositionally biased region" description="Basic residues" evidence="1">
    <location>
        <begin position="169"/>
        <end position="179"/>
    </location>
</feature>
<reference evidence="2 3" key="1">
    <citation type="journal article" date="2023" name="G3 (Bethesda)">
        <title>A chromosome-length genome assembly and annotation of blackberry (Rubus argutus, cv. 'Hillquist').</title>
        <authorList>
            <person name="Bruna T."/>
            <person name="Aryal R."/>
            <person name="Dudchenko O."/>
            <person name="Sargent D.J."/>
            <person name="Mead D."/>
            <person name="Buti M."/>
            <person name="Cavallini A."/>
            <person name="Hytonen T."/>
            <person name="Andres J."/>
            <person name="Pham M."/>
            <person name="Weisz D."/>
            <person name="Mascagni F."/>
            <person name="Usai G."/>
            <person name="Natali L."/>
            <person name="Bassil N."/>
            <person name="Fernandez G.E."/>
            <person name="Lomsadze A."/>
            <person name="Armour M."/>
            <person name="Olukolu B."/>
            <person name="Poorten T."/>
            <person name="Britton C."/>
            <person name="Davik J."/>
            <person name="Ashrafi H."/>
            <person name="Aiden E.L."/>
            <person name="Borodovsky M."/>
            <person name="Worthington M."/>
        </authorList>
    </citation>
    <scope>NUCLEOTIDE SEQUENCE [LARGE SCALE GENOMIC DNA]</scope>
    <source>
        <strain evidence="2">PI 553951</strain>
    </source>
</reference>
<organism evidence="2 3">
    <name type="scientific">Rubus argutus</name>
    <name type="common">Southern blackberry</name>
    <dbReference type="NCBI Taxonomy" id="59490"/>
    <lineage>
        <taxon>Eukaryota</taxon>
        <taxon>Viridiplantae</taxon>
        <taxon>Streptophyta</taxon>
        <taxon>Embryophyta</taxon>
        <taxon>Tracheophyta</taxon>
        <taxon>Spermatophyta</taxon>
        <taxon>Magnoliopsida</taxon>
        <taxon>eudicotyledons</taxon>
        <taxon>Gunneridae</taxon>
        <taxon>Pentapetalae</taxon>
        <taxon>rosids</taxon>
        <taxon>fabids</taxon>
        <taxon>Rosales</taxon>
        <taxon>Rosaceae</taxon>
        <taxon>Rosoideae</taxon>
        <taxon>Rosoideae incertae sedis</taxon>
        <taxon>Rubus</taxon>
    </lineage>
</organism>
<proteinExistence type="predicted"/>
<accession>A0AAW1VEJ1</accession>
<evidence type="ECO:0000256" key="1">
    <source>
        <dbReference type="SAM" id="MobiDB-lite"/>
    </source>
</evidence>